<organism evidence="1 2">
    <name type="scientific">Nephila pilipes</name>
    <name type="common">Giant wood spider</name>
    <name type="synonym">Nephila maculata</name>
    <dbReference type="NCBI Taxonomy" id="299642"/>
    <lineage>
        <taxon>Eukaryota</taxon>
        <taxon>Metazoa</taxon>
        <taxon>Ecdysozoa</taxon>
        <taxon>Arthropoda</taxon>
        <taxon>Chelicerata</taxon>
        <taxon>Arachnida</taxon>
        <taxon>Araneae</taxon>
        <taxon>Araneomorphae</taxon>
        <taxon>Entelegynae</taxon>
        <taxon>Araneoidea</taxon>
        <taxon>Nephilidae</taxon>
        <taxon>Nephila</taxon>
    </lineage>
</organism>
<dbReference type="Proteomes" id="UP000887013">
    <property type="component" value="Unassembled WGS sequence"/>
</dbReference>
<dbReference type="EMBL" id="BMAW01017409">
    <property type="protein sequence ID" value="GFT53777.1"/>
    <property type="molecule type" value="Genomic_DNA"/>
</dbReference>
<protein>
    <submittedName>
        <fullName evidence="1">Uncharacterized protein</fullName>
    </submittedName>
</protein>
<name>A0A8X6P6G1_NEPPI</name>
<evidence type="ECO:0000313" key="2">
    <source>
        <dbReference type="Proteomes" id="UP000887013"/>
    </source>
</evidence>
<keyword evidence="2" id="KW-1185">Reference proteome</keyword>
<proteinExistence type="predicted"/>
<gene>
    <name evidence="1" type="ORF">NPIL_578071</name>
</gene>
<sequence>MSESSQGDLIASLPLMSRLATEGAGTGRRRLSPYRIRVGSKADSSKLNLSGTTFVWVGIFYNSSSPTYSISLTKEDIRHRRKNKGRLSCFLEGEFFPTLNLPIEQIRLRVNRTVVEENCLSDNTFPDTGSVSKQPNKQEKYPGCNEIGGLIVARTRNRHVCKE</sequence>
<reference evidence="1" key="1">
    <citation type="submission" date="2020-08" db="EMBL/GenBank/DDBJ databases">
        <title>Multicomponent nature underlies the extraordinary mechanical properties of spider dragline silk.</title>
        <authorList>
            <person name="Kono N."/>
            <person name="Nakamura H."/>
            <person name="Mori M."/>
            <person name="Yoshida Y."/>
            <person name="Ohtoshi R."/>
            <person name="Malay A.D."/>
            <person name="Moran D.A.P."/>
            <person name="Tomita M."/>
            <person name="Numata K."/>
            <person name="Arakawa K."/>
        </authorList>
    </citation>
    <scope>NUCLEOTIDE SEQUENCE</scope>
</reference>
<evidence type="ECO:0000313" key="1">
    <source>
        <dbReference type="EMBL" id="GFT53777.1"/>
    </source>
</evidence>
<comment type="caution">
    <text evidence="1">The sequence shown here is derived from an EMBL/GenBank/DDBJ whole genome shotgun (WGS) entry which is preliminary data.</text>
</comment>
<dbReference type="AlphaFoldDB" id="A0A8X6P6G1"/>
<accession>A0A8X6P6G1</accession>